<gene>
    <name evidence="1" type="ORF">ABFB10_01570</name>
</gene>
<keyword evidence="2" id="KW-1185">Reference proteome</keyword>
<dbReference type="Proteomes" id="UP001428774">
    <property type="component" value="Unassembled WGS sequence"/>
</dbReference>
<keyword evidence="1" id="KW-0378">Hydrolase</keyword>
<protein>
    <submittedName>
        <fullName evidence="1">Alpha/beta fold hydrolase</fullName>
    </submittedName>
</protein>
<organism evidence="1 2">
    <name type="scientific">Ponticoccus litoralis</name>
    <dbReference type="NCBI Taxonomy" id="422297"/>
    <lineage>
        <taxon>Bacteria</taxon>
        <taxon>Pseudomonadati</taxon>
        <taxon>Pseudomonadota</taxon>
        <taxon>Alphaproteobacteria</taxon>
        <taxon>Rhodobacterales</taxon>
        <taxon>Roseobacteraceae</taxon>
        <taxon>Ponticoccus</taxon>
    </lineage>
</organism>
<dbReference type="InterPro" id="IPR029058">
    <property type="entry name" value="AB_hydrolase_fold"/>
</dbReference>
<dbReference type="GO" id="GO:0016787">
    <property type="term" value="F:hydrolase activity"/>
    <property type="evidence" value="ECO:0007669"/>
    <property type="project" value="UniProtKB-KW"/>
</dbReference>
<name>A0AAW9SJ32_9RHOB</name>
<dbReference type="EMBL" id="JBDNCH010000002">
    <property type="protein sequence ID" value="MEN9059911.1"/>
    <property type="molecule type" value="Genomic_DNA"/>
</dbReference>
<dbReference type="InterPro" id="IPR010297">
    <property type="entry name" value="DUF900_hydrolase"/>
</dbReference>
<evidence type="ECO:0000313" key="2">
    <source>
        <dbReference type="Proteomes" id="UP001428774"/>
    </source>
</evidence>
<dbReference type="RefSeq" id="WP_347165045.1">
    <property type="nucleotide sequence ID" value="NZ_JBDNCH010000002.1"/>
</dbReference>
<dbReference type="Gene3D" id="3.40.50.1820">
    <property type="entry name" value="alpha/beta hydrolase"/>
    <property type="match status" value="1"/>
</dbReference>
<evidence type="ECO:0000313" key="1">
    <source>
        <dbReference type="EMBL" id="MEN9059911.1"/>
    </source>
</evidence>
<comment type="caution">
    <text evidence="1">The sequence shown here is derived from an EMBL/GenBank/DDBJ whole genome shotgun (WGS) entry which is preliminary data.</text>
</comment>
<dbReference type="PANTHER" id="PTHR36513">
    <property type="entry name" value="ABC TRANSMEMBRANE TYPE-1 DOMAIN-CONTAINING PROTEIN"/>
    <property type="match status" value="1"/>
</dbReference>
<reference evidence="1 2" key="1">
    <citation type="submission" date="2024-05" db="EMBL/GenBank/DDBJ databases">
        <title>Genome sequence of Ponticoccus litoralis KCCM 90028.</title>
        <authorList>
            <person name="Kim J.M."/>
            <person name="Lee J.K."/>
            <person name="Choi B.J."/>
            <person name="Bayburt H."/>
            <person name="Baek J.H."/>
            <person name="Jeon C.O."/>
        </authorList>
    </citation>
    <scope>NUCLEOTIDE SEQUENCE [LARGE SCALE GENOMIC DNA]</scope>
    <source>
        <strain evidence="1 2">KCCM 90028</strain>
    </source>
</reference>
<dbReference type="PANTHER" id="PTHR36513:SF1">
    <property type="entry name" value="TRANSMEMBRANE PROTEIN"/>
    <property type="match status" value="1"/>
</dbReference>
<sequence>MTVEQTLYDDAPSFLAALKAAEPPGATEVVVFVHGFNVNNAEAVYRLAQIAHDFEAGVPVVTYSWPSAGSPRGYVYDRDSVIFSRDGLESLLRMLTEDNRRVLLVAHSMGSQLVMETLRQISISGHRAPLERISGVALISPDIDEDVFVQQAHRIRPFPQPFALMVSRQDRALNLSSWITGTPSRLGSISNPARLRGLPVQVIDLSGYRGGDRTGHSTAFTAPAAIQLLKTLDVGG</sequence>
<proteinExistence type="predicted"/>
<accession>A0AAW9SJ32</accession>
<dbReference type="Pfam" id="PF05990">
    <property type="entry name" value="DUF900"/>
    <property type="match status" value="1"/>
</dbReference>
<dbReference type="SUPFAM" id="SSF53474">
    <property type="entry name" value="alpha/beta-Hydrolases"/>
    <property type="match status" value="1"/>
</dbReference>
<dbReference type="AlphaFoldDB" id="A0AAW9SJ32"/>